<dbReference type="PANTHER" id="PTHR31687">
    <property type="match status" value="1"/>
</dbReference>
<accession>A0A1E4TG40</accession>
<dbReference type="OrthoDB" id="2153176at2759"/>
<evidence type="ECO:0000313" key="2">
    <source>
        <dbReference type="Proteomes" id="UP000095023"/>
    </source>
</evidence>
<dbReference type="EMBL" id="KV453842">
    <property type="protein sequence ID" value="ODV90734.1"/>
    <property type="molecule type" value="Genomic_DNA"/>
</dbReference>
<name>A0A1E4TG40_9ASCO</name>
<proteinExistence type="predicted"/>
<evidence type="ECO:0000313" key="1">
    <source>
        <dbReference type="EMBL" id="ODV90734.1"/>
    </source>
</evidence>
<dbReference type="Pfam" id="PF07958">
    <property type="entry name" value="DUF1688"/>
    <property type="match status" value="1"/>
</dbReference>
<dbReference type="Proteomes" id="UP000095023">
    <property type="component" value="Unassembled WGS sequence"/>
</dbReference>
<dbReference type="PANTHER" id="PTHR31687:SF3">
    <property type="entry name" value="PROTEIN URG3"/>
    <property type="match status" value="1"/>
</dbReference>
<protein>
    <recommendedName>
        <fullName evidence="3">Uracil catabolism protein 4</fullName>
    </recommendedName>
</protein>
<dbReference type="InterPro" id="IPR012469">
    <property type="entry name" value="DUF1688"/>
</dbReference>
<evidence type="ECO:0008006" key="3">
    <source>
        <dbReference type="Google" id="ProtNLM"/>
    </source>
</evidence>
<gene>
    <name evidence="1" type="ORF">CANCADRAFT_25609</name>
</gene>
<reference evidence="2" key="1">
    <citation type="submission" date="2016-02" db="EMBL/GenBank/DDBJ databases">
        <title>Comparative genomics of biotechnologically important yeasts.</title>
        <authorList>
            <consortium name="DOE Joint Genome Institute"/>
            <person name="Riley R."/>
            <person name="Haridas S."/>
            <person name="Wolfe K.H."/>
            <person name="Lopes M.R."/>
            <person name="Hittinger C.T."/>
            <person name="Goker M."/>
            <person name="Salamov A."/>
            <person name="Wisecaver J."/>
            <person name="Long T.M."/>
            <person name="Aerts A.L."/>
            <person name="Barry K."/>
            <person name="Choi C."/>
            <person name="Clum A."/>
            <person name="Coughlan A.Y."/>
            <person name="Deshpande S."/>
            <person name="Douglass A.P."/>
            <person name="Hanson S.J."/>
            <person name="Klenk H.-P."/>
            <person name="Labutti K."/>
            <person name="Lapidus A."/>
            <person name="Lindquist E."/>
            <person name="Lipzen A."/>
            <person name="Meier-Kolthoff J.P."/>
            <person name="Ohm R.A."/>
            <person name="Otillar R.P."/>
            <person name="Pangilinan J."/>
            <person name="Peng Y."/>
            <person name="Rokas A."/>
            <person name="Rosa C.A."/>
            <person name="Scheuner C."/>
            <person name="Sibirny A.A."/>
            <person name="Slot J.C."/>
            <person name="Stielow J.B."/>
            <person name="Sun H."/>
            <person name="Kurtzman C.P."/>
            <person name="Blackwell M."/>
            <person name="Jeffries T.W."/>
            <person name="Grigoriev I.V."/>
        </authorList>
    </citation>
    <scope>NUCLEOTIDE SEQUENCE [LARGE SCALE GENOMIC DNA]</scope>
    <source>
        <strain evidence="2">NRRL Y-17796</strain>
    </source>
</reference>
<dbReference type="AlphaFoldDB" id="A0A1E4TG40"/>
<organism evidence="1 2">
    <name type="scientific">Tortispora caseinolytica NRRL Y-17796</name>
    <dbReference type="NCBI Taxonomy" id="767744"/>
    <lineage>
        <taxon>Eukaryota</taxon>
        <taxon>Fungi</taxon>
        <taxon>Dikarya</taxon>
        <taxon>Ascomycota</taxon>
        <taxon>Saccharomycotina</taxon>
        <taxon>Trigonopsidomycetes</taxon>
        <taxon>Trigonopsidales</taxon>
        <taxon>Trigonopsidaceae</taxon>
        <taxon>Tortispora</taxon>
    </lineage>
</organism>
<keyword evidence="2" id="KW-1185">Reference proteome</keyword>
<sequence>MDLIDIEAVRKNAQEINEIAKKNELTYFDVDMTKWADVVDAVAATITRDYTDYSQIPPHGRWQHFNVGKVDRVGDLIGKLHGSDLEKAKSLWDLFFVSVLLDAGAGNQWSYKSKQGADVSRSEGLAVASIEMFEGGLFSSSKYSYQADTEALSALTVAELGLGLQISDHNPIEGLVGRTTVLNQLGSSLKSLGFERPSCILDKLISSNSTKLSVAELWSELQTVLLPAWPDRVVVDGVKVGDAWPCEALAKYRGVPLGHHDSIAPFHKLTQWLTYSLLPIPKTLLQSEWTGEELLTGLPEYRNGGLLVDLGLLKLKPNDSVSITEGNGTPVFPATDPVIVEWRACTVGFLDNLLPELRAKLNYHLSLAQMLEAGTWLTGRELAKEKRQNGAPPIAIISDGTLF</sequence>